<gene>
    <name evidence="21" type="ORF">HYH03_012824</name>
</gene>
<sequence>MELSRDVLVLRLRAQQTALDVIQRMYFTSPERIQRIPGRLKALEEAKAAVAKLYSRVFANAAVASPLQSLERWLGACEEAGTWAWLAARMTDLARAVEFCADASLPAVTRVFSHKPALLLLQAAAEAMERLTMPLANIYPATGGPSPDTDPDRARLLARVAAPLWTADFMCAVVTGLRSCAHFAHHTAQPGPDVQRALVASHGGKFAPGASRLCAQLTSSCAFYAVLVVGLLEDLQAPGGSPDARPDDESETAPAPELAAPRSQLLAVLAESQLLPTVAWAVLQGCPAPDPDLILSQDGLIGTMLRECATYTQYCACLLASALSRAHGLLSTCTRDVAPQLASQLSHPNVVALQEALLERLCVHGGVELEGEGQDRGQAVEDLEGQQEVEGAGPSGRAAPARWQGRWWLPALEARLGHVIGGSSMQGWRCEETADWLVQAHADALACLAHGLCSPVNGSPPPPRLARLEPRALEALCRLQRGEGLGGAYSRRPDASLSLLTLLPDVNRLLFETRSAETLAWALALNLEGLEAGLAGGGDREASGLTELYAGTEMALYMLRQVCEARAPALLGAPSREALAAALTRAGLAASLDHALRLAFAAADRAACHPQRLQLNALARYTAYTPVLMSHMLSGQVLPARVRLEASGGVLVTLGKRARMMTRRLRELEAEVEGSRKRAARALARKQEHDLLARIIERMLPSMPGPEMLSGGTRSPQPGSTADAAGPPGPPPEAQVFAGRELCLLAAQAAARAVQWRLRPAVFRKLLTAVTNALLYLRTAGCDVGLTSLTPSGGRLSAPQLLALQPQRLLAAACKLVRARVSTAADPSAGGPGKDAADAAPDPTTLAARAAMLAAMTVAELAAHPQLSNRVRSWLVPPSGGGGSSGGGSGDGRCGGDASGSGSCKGRGGDGGASGRGGGGVSSGGSGDGRGGGGVSRSGAGRGGGARDGSAPGVTSEQGCLEPFLRLGIQPLLQKSDEAMSASLECLLRAAARGDNGGDGHRALGGVSDAAAADRTTGPCDGGAATAAADPGSGFRRLAAVVAKGMRVFVDVKVWVGDLEAPLQDDMGAAEPSPLELPDGEGGSPPAGEGAPPDESAAVLAAALPPPIAVPLAEAAFPGLRVCAYPGCLSYGGRSEAELPLLMCVRCKCVRYCSQECHKADWEEGHKNECRRHCK</sequence>
<dbReference type="SUPFAM" id="SSF144232">
    <property type="entry name" value="HIT/MYND zinc finger-like"/>
    <property type="match status" value="1"/>
</dbReference>
<feature type="region of interest" description="Disordered" evidence="19">
    <location>
        <begin position="872"/>
        <end position="957"/>
    </location>
</feature>
<evidence type="ECO:0000256" key="13">
    <source>
        <dbReference type="ARBA" id="ARBA00023136"/>
    </source>
</evidence>
<dbReference type="PROSITE" id="PS50865">
    <property type="entry name" value="ZF_MYND_2"/>
    <property type="match status" value="1"/>
</dbReference>
<dbReference type="GO" id="GO:0008270">
    <property type="term" value="F:zinc ion binding"/>
    <property type="evidence" value="ECO:0007669"/>
    <property type="project" value="UniProtKB-KW"/>
</dbReference>
<evidence type="ECO:0000256" key="5">
    <source>
        <dbReference type="ARBA" id="ARBA00022679"/>
    </source>
</evidence>
<dbReference type="GO" id="GO:0016020">
    <property type="term" value="C:membrane"/>
    <property type="evidence" value="ECO:0007669"/>
    <property type="project" value="UniProtKB-SubCell"/>
</dbReference>
<evidence type="ECO:0000256" key="14">
    <source>
        <dbReference type="ARBA" id="ARBA00024015"/>
    </source>
</evidence>
<evidence type="ECO:0000256" key="4">
    <source>
        <dbReference type="ARBA" id="ARBA00022640"/>
    </source>
</evidence>
<feature type="coiled-coil region" evidence="18">
    <location>
        <begin position="651"/>
        <end position="685"/>
    </location>
</feature>
<evidence type="ECO:0000313" key="22">
    <source>
        <dbReference type="Proteomes" id="UP000612055"/>
    </source>
</evidence>
<evidence type="ECO:0000256" key="2">
    <source>
        <dbReference type="ARBA" id="ARBA00010794"/>
    </source>
</evidence>
<evidence type="ECO:0000256" key="17">
    <source>
        <dbReference type="PROSITE-ProRule" id="PRU00134"/>
    </source>
</evidence>
<comment type="caution">
    <text evidence="21">The sequence shown here is derived from an EMBL/GenBank/DDBJ whole genome shotgun (WGS) entry which is preliminary data.</text>
</comment>
<dbReference type="InterPro" id="IPR039606">
    <property type="entry name" value="Phytol/farnesol_kinase"/>
</dbReference>
<evidence type="ECO:0000256" key="15">
    <source>
        <dbReference type="ARBA" id="ARBA00039024"/>
    </source>
</evidence>
<comment type="pathway">
    <text evidence="14">Cofactor biosynthesis; tocopherol biosynthesis.</text>
</comment>
<proteinExistence type="inferred from homology"/>
<evidence type="ECO:0000256" key="10">
    <source>
        <dbReference type="ARBA" id="ARBA00022833"/>
    </source>
</evidence>
<evidence type="ECO:0000256" key="12">
    <source>
        <dbReference type="ARBA" id="ARBA00022989"/>
    </source>
</evidence>
<dbReference type="Gene3D" id="6.10.140.2220">
    <property type="match status" value="1"/>
</dbReference>
<evidence type="ECO:0000256" key="1">
    <source>
        <dbReference type="ARBA" id="ARBA00004508"/>
    </source>
</evidence>
<reference evidence="21" key="1">
    <citation type="journal article" date="2020" name="bioRxiv">
        <title>Comparative genomics of Chlamydomonas.</title>
        <authorList>
            <person name="Craig R.J."/>
            <person name="Hasan A.R."/>
            <person name="Ness R.W."/>
            <person name="Keightley P.D."/>
        </authorList>
    </citation>
    <scope>NUCLEOTIDE SEQUENCE</scope>
    <source>
        <strain evidence="21">CCAP 11/70</strain>
    </source>
</reference>
<evidence type="ECO:0000259" key="20">
    <source>
        <dbReference type="PROSITE" id="PS50865"/>
    </source>
</evidence>
<keyword evidence="9" id="KW-0418">Kinase</keyword>
<evidence type="ECO:0000256" key="18">
    <source>
        <dbReference type="SAM" id="Coils"/>
    </source>
</evidence>
<feature type="compositionally biased region" description="Low complexity" evidence="19">
    <location>
        <begin position="1086"/>
        <end position="1095"/>
    </location>
</feature>
<keyword evidence="12" id="KW-1133">Transmembrane helix</keyword>
<evidence type="ECO:0000313" key="21">
    <source>
        <dbReference type="EMBL" id="KAG2488662.1"/>
    </source>
</evidence>
<dbReference type="PANTHER" id="PTHR32523">
    <property type="entry name" value="PHYTOL KINASE 1, CHLOROPLASTIC"/>
    <property type="match status" value="1"/>
</dbReference>
<dbReference type="OrthoDB" id="534422at2759"/>
<dbReference type="Pfam" id="PF01753">
    <property type="entry name" value="zf-MYND"/>
    <property type="match status" value="1"/>
</dbReference>
<keyword evidence="10" id="KW-0862">Zinc</keyword>
<dbReference type="AlphaFoldDB" id="A0A835XS61"/>
<dbReference type="GO" id="GO:0009507">
    <property type="term" value="C:chloroplast"/>
    <property type="evidence" value="ECO:0007669"/>
    <property type="project" value="UniProtKB-SubCell"/>
</dbReference>
<accession>A0A835XS61</accession>
<comment type="subcellular location">
    <subcellularLocation>
        <location evidence="1">Plastid</location>
        <location evidence="1">Chloroplast membrane</location>
        <topology evidence="1">Multi-pass membrane protein</topology>
    </subcellularLocation>
</comment>
<feature type="region of interest" description="Disordered" evidence="19">
    <location>
        <begin position="703"/>
        <end position="733"/>
    </location>
</feature>
<comment type="similarity">
    <text evidence="2">Belongs to the polyprenol kinase family.</text>
</comment>
<evidence type="ECO:0000256" key="11">
    <source>
        <dbReference type="ARBA" id="ARBA00022946"/>
    </source>
</evidence>
<keyword evidence="4" id="KW-0934">Plastid</keyword>
<dbReference type="PANTHER" id="PTHR32523:SF8">
    <property type="entry name" value="DOLICHOL KINASE"/>
    <property type="match status" value="1"/>
</dbReference>
<feature type="domain" description="MYND-type" evidence="20">
    <location>
        <begin position="1128"/>
        <end position="1170"/>
    </location>
</feature>
<dbReference type="GO" id="GO:0010276">
    <property type="term" value="F:phytol kinase activity"/>
    <property type="evidence" value="ECO:0007669"/>
    <property type="project" value="UniProtKB-EC"/>
</dbReference>
<feature type="region of interest" description="Disordered" evidence="19">
    <location>
        <begin position="1065"/>
        <end position="1095"/>
    </location>
</feature>
<keyword evidence="6" id="KW-0812">Transmembrane</keyword>
<evidence type="ECO:0000256" key="8">
    <source>
        <dbReference type="ARBA" id="ARBA00022771"/>
    </source>
</evidence>
<dbReference type="Proteomes" id="UP000612055">
    <property type="component" value="Unassembled WGS sequence"/>
</dbReference>
<comment type="catalytic activity">
    <reaction evidence="16">
        <text>phytol + CTP = phytyl phosphate + CDP + H(+)</text>
        <dbReference type="Rhea" id="RHEA:38055"/>
        <dbReference type="ChEBI" id="CHEBI:15378"/>
        <dbReference type="ChEBI" id="CHEBI:17327"/>
        <dbReference type="ChEBI" id="CHEBI:37563"/>
        <dbReference type="ChEBI" id="CHEBI:58069"/>
        <dbReference type="ChEBI" id="CHEBI:75483"/>
        <dbReference type="EC" id="2.7.1.182"/>
    </reaction>
</comment>
<evidence type="ECO:0000256" key="19">
    <source>
        <dbReference type="SAM" id="MobiDB-lite"/>
    </source>
</evidence>
<keyword evidence="3" id="KW-0150">Chloroplast</keyword>
<evidence type="ECO:0000256" key="6">
    <source>
        <dbReference type="ARBA" id="ARBA00022692"/>
    </source>
</evidence>
<keyword evidence="7" id="KW-0479">Metal-binding</keyword>
<dbReference type="InterPro" id="IPR002893">
    <property type="entry name" value="Znf_MYND"/>
</dbReference>
<evidence type="ECO:0000256" key="7">
    <source>
        <dbReference type="ARBA" id="ARBA00022723"/>
    </source>
</evidence>
<name>A0A835XS61_9CHLO</name>
<dbReference type="EC" id="2.7.1.182" evidence="15"/>
<keyword evidence="11" id="KW-0809">Transit peptide</keyword>
<feature type="compositionally biased region" description="Gly residues" evidence="19">
    <location>
        <begin position="879"/>
        <end position="947"/>
    </location>
</feature>
<keyword evidence="8 17" id="KW-0863">Zinc-finger</keyword>
<protein>
    <recommendedName>
        <fullName evidence="15">phytol kinase</fullName>
        <ecNumber evidence="15">2.7.1.182</ecNumber>
    </recommendedName>
</protein>
<keyword evidence="22" id="KW-1185">Reference proteome</keyword>
<keyword evidence="13" id="KW-0472">Membrane</keyword>
<evidence type="ECO:0000256" key="9">
    <source>
        <dbReference type="ARBA" id="ARBA00022777"/>
    </source>
</evidence>
<evidence type="ECO:0000256" key="3">
    <source>
        <dbReference type="ARBA" id="ARBA00022528"/>
    </source>
</evidence>
<evidence type="ECO:0000256" key="16">
    <source>
        <dbReference type="ARBA" id="ARBA00048889"/>
    </source>
</evidence>
<dbReference type="EMBL" id="JAEHOE010000081">
    <property type="protein sequence ID" value="KAG2488662.1"/>
    <property type="molecule type" value="Genomic_DNA"/>
</dbReference>
<organism evidence="21 22">
    <name type="scientific">Edaphochlamys debaryana</name>
    <dbReference type="NCBI Taxonomy" id="47281"/>
    <lineage>
        <taxon>Eukaryota</taxon>
        <taxon>Viridiplantae</taxon>
        <taxon>Chlorophyta</taxon>
        <taxon>core chlorophytes</taxon>
        <taxon>Chlorophyceae</taxon>
        <taxon>CS clade</taxon>
        <taxon>Chlamydomonadales</taxon>
        <taxon>Chlamydomonadales incertae sedis</taxon>
        <taxon>Edaphochlamys</taxon>
    </lineage>
</organism>
<keyword evidence="18" id="KW-0175">Coiled coil</keyword>
<keyword evidence="5" id="KW-0808">Transferase</keyword>